<feature type="compositionally biased region" description="Polar residues" evidence="1">
    <location>
        <begin position="76"/>
        <end position="91"/>
    </location>
</feature>
<evidence type="ECO:0000256" key="1">
    <source>
        <dbReference type="SAM" id="MobiDB-lite"/>
    </source>
</evidence>
<dbReference type="AlphaFoldDB" id="A0A921MNF7"/>
<gene>
    <name evidence="2" type="ORF">K8V01_10650</name>
</gene>
<name>A0A921MNF7_9FIRM</name>
<evidence type="ECO:0000313" key="3">
    <source>
        <dbReference type="Proteomes" id="UP000760668"/>
    </source>
</evidence>
<evidence type="ECO:0000313" key="2">
    <source>
        <dbReference type="EMBL" id="HJG87462.1"/>
    </source>
</evidence>
<organism evidence="2 3">
    <name type="scientific">Pseudoflavonifractor capillosus</name>
    <dbReference type="NCBI Taxonomy" id="106588"/>
    <lineage>
        <taxon>Bacteria</taxon>
        <taxon>Bacillati</taxon>
        <taxon>Bacillota</taxon>
        <taxon>Clostridia</taxon>
        <taxon>Eubacteriales</taxon>
        <taxon>Oscillospiraceae</taxon>
        <taxon>Pseudoflavonifractor</taxon>
    </lineage>
</organism>
<dbReference type="RefSeq" id="WP_294756038.1">
    <property type="nucleotide sequence ID" value="NZ_DYUC01000106.1"/>
</dbReference>
<comment type="caution">
    <text evidence="2">The sequence shown here is derived from an EMBL/GenBank/DDBJ whole genome shotgun (WGS) entry which is preliminary data.</text>
</comment>
<feature type="region of interest" description="Disordered" evidence="1">
    <location>
        <begin position="69"/>
        <end position="95"/>
    </location>
</feature>
<proteinExistence type="predicted"/>
<reference evidence="2" key="1">
    <citation type="journal article" date="2021" name="PeerJ">
        <title>Extensive microbial diversity within the chicken gut microbiome revealed by metagenomics and culture.</title>
        <authorList>
            <person name="Gilroy R."/>
            <person name="Ravi A."/>
            <person name="Getino M."/>
            <person name="Pursley I."/>
            <person name="Horton D.L."/>
            <person name="Alikhan N.F."/>
            <person name="Baker D."/>
            <person name="Gharbi K."/>
            <person name="Hall N."/>
            <person name="Watson M."/>
            <person name="Adriaenssens E.M."/>
            <person name="Foster-Nyarko E."/>
            <person name="Jarju S."/>
            <person name="Secka A."/>
            <person name="Antonio M."/>
            <person name="Oren A."/>
            <person name="Chaudhuri R.R."/>
            <person name="La Ragione R."/>
            <person name="Hildebrand F."/>
            <person name="Pallen M.J."/>
        </authorList>
    </citation>
    <scope>NUCLEOTIDE SEQUENCE</scope>
    <source>
        <strain evidence="2">CHK179-5677</strain>
    </source>
</reference>
<sequence length="124" mass="13528">MLTAGYEFYKGTYHGDRIAAAEWPALSRDAAACLEELTLGRTAGDLAPELLERCRMALCAVAEELHQERQGGEVASATNDGYSETYVTSGRSPAGRRRDAAWLWLGNTGLMYRGVDGCWPVTKP</sequence>
<accession>A0A921MNF7</accession>
<dbReference type="EMBL" id="DYUC01000106">
    <property type="protein sequence ID" value="HJG87462.1"/>
    <property type="molecule type" value="Genomic_DNA"/>
</dbReference>
<dbReference type="Proteomes" id="UP000760668">
    <property type="component" value="Unassembled WGS sequence"/>
</dbReference>
<protein>
    <submittedName>
        <fullName evidence="2">Uncharacterized protein</fullName>
    </submittedName>
</protein>
<reference evidence="2" key="2">
    <citation type="submission" date="2021-09" db="EMBL/GenBank/DDBJ databases">
        <authorList>
            <person name="Gilroy R."/>
        </authorList>
    </citation>
    <scope>NUCLEOTIDE SEQUENCE</scope>
    <source>
        <strain evidence="2">CHK179-5677</strain>
    </source>
</reference>